<dbReference type="GO" id="GO:0005737">
    <property type="term" value="C:cytoplasm"/>
    <property type="evidence" value="ECO:0007669"/>
    <property type="project" value="TreeGrafter"/>
</dbReference>
<dbReference type="GO" id="GO:0005874">
    <property type="term" value="C:microtubule"/>
    <property type="evidence" value="ECO:0007669"/>
    <property type="project" value="TreeGrafter"/>
</dbReference>
<dbReference type="InterPro" id="IPR022812">
    <property type="entry name" value="Dynamin"/>
</dbReference>
<organism evidence="6">
    <name type="scientific">Cladocopium goreaui</name>
    <dbReference type="NCBI Taxonomy" id="2562237"/>
    <lineage>
        <taxon>Eukaryota</taxon>
        <taxon>Sar</taxon>
        <taxon>Alveolata</taxon>
        <taxon>Dinophyceae</taxon>
        <taxon>Suessiales</taxon>
        <taxon>Symbiodiniaceae</taxon>
        <taxon>Cladocopium</taxon>
    </lineage>
</organism>
<dbReference type="EMBL" id="CAMXCT030003347">
    <property type="protein sequence ID" value="CAL4791330.1"/>
    <property type="molecule type" value="Genomic_DNA"/>
</dbReference>
<reference evidence="6" key="1">
    <citation type="submission" date="2022-10" db="EMBL/GenBank/DDBJ databases">
        <authorList>
            <person name="Chen Y."/>
            <person name="Dougan E. K."/>
            <person name="Chan C."/>
            <person name="Rhodes N."/>
            <person name="Thang M."/>
        </authorList>
    </citation>
    <scope>NUCLEOTIDE SEQUENCE</scope>
</reference>
<evidence type="ECO:0000256" key="1">
    <source>
        <dbReference type="ARBA" id="ARBA00022741"/>
    </source>
</evidence>
<dbReference type="GO" id="GO:0016020">
    <property type="term" value="C:membrane"/>
    <property type="evidence" value="ECO:0007669"/>
    <property type="project" value="TreeGrafter"/>
</dbReference>
<dbReference type="InterPro" id="IPR000375">
    <property type="entry name" value="Dynamin_stalk"/>
</dbReference>
<evidence type="ECO:0000256" key="3">
    <source>
        <dbReference type="SAM" id="MobiDB-lite"/>
    </source>
</evidence>
<evidence type="ECO:0000256" key="2">
    <source>
        <dbReference type="ARBA" id="ARBA00023134"/>
    </source>
</evidence>
<dbReference type="EMBL" id="CAMXCT020003347">
    <property type="protein sequence ID" value="CAL1157393.1"/>
    <property type="molecule type" value="Genomic_DNA"/>
</dbReference>
<dbReference type="SMART" id="SM00053">
    <property type="entry name" value="DYNc"/>
    <property type="match status" value="1"/>
</dbReference>
<dbReference type="SUPFAM" id="SSF49599">
    <property type="entry name" value="TRAF domain-like"/>
    <property type="match status" value="1"/>
</dbReference>
<dbReference type="InterPro" id="IPR027417">
    <property type="entry name" value="P-loop_NTPase"/>
</dbReference>
<dbReference type="PROSITE" id="PS51388">
    <property type="entry name" value="GED"/>
    <property type="match status" value="1"/>
</dbReference>
<dbReference type="PRINTS" id="PR00195">
    <property type="entry name" value="DYNAMIN"/>
</dbReference>
<keyword evidence="8" id="KW-1185">Reference proteome</keyword>
<evidence type="ECO:0000259" key="4">
    <source>
        <dbReference type="PROSITE" id="PS51388"/>
    </source>
</evidence>
<feature type="domain" description="Dynamin-type G" evidence="5">
    <location>
        <begin position="128"/>
        <end position="403"/>
    </location>
</feature>
<feature type="compositionally biased region" description="Low complexity" evidence="3">
    <location>
        <begin position="783"/>
        <end position="792"/>
    </location>
</feature>
<dbReference type="EMBL" id="CAMXCT010003347">
    <property type="protein sequence ID" value="CAI4004018.1"/>
    <property type="molecule type" value="Genomic_DNA"/>
</dbReference>
<feature type="region of interest" description="Disordered" evidence="3">
    <location>
        <begin position="57"/>
        <end position="89"/>
    </location>
</feature>
<dbReference type="AlphaFoldDB" id="A0A9P1D7K2"/>
<evidence type="ECO:0000259" key="5">
    <source>
        <dbReference type="PROSITE" id="PS51718"/>
    </source>
</evidence>
<dbReference type="GO" id="GO:0008017">
    <property type="term" value="F:microtubule binding"/>
    <property type="evidence" value="ECO:0007669"/>
    <property type="project" value="TreeGrafter"/>
</dbReference>
<keyword evidence="2" id="KW-0342">GTP-binding</keyword>
<evidence type="ECO:0000313" key="6">
    <source>
        <dbReference type="EMBL" id="CAI4004018.1"/>
    </source>
</evidence>
<feature type="region of interest" description="Disordered" evidence="3">
    <location>
        <begin position="748"/>
        <end position="797"/>
    </location>
</feature>
<dbReference type="Gene3D" id="3.40.50.300">
    <property type="entry name" value="P-loop containing nucleotide triphosphate hydrolases"/>
    <property type="match status" value="1"/>
</dbReference>
<dbReference type="Gene3D" id="2.60.210.10">
    <property type="entry name" value="Apoptosis, Tumor Necrosis Factor Receptor Associated Protein 2, Chain A"/>
    <property type="match status" value="1"/>
</dbReference>
<dbReference type="Gene3D" id="1.20.120.1240">
    <property type="entry name" value="Dynamin, middle domain"/>
    <property type="match status" value="1"/>
</dbReference>
<dbReference type="SUPFAM" id="SSF52540">
    <property type="entry name" value="P-loop containing nucleoside triphosphate hydrolases"/>
    <property type="match status" value="1"/>
</dbReference>
<comment type="caution">
    <text evidence="6">The sequence shown here is derived from an EMBL/GenBank/DDBJ whole genome shotgun (WGS) entry which is preliminary data.</text>
</comment>
<reference evidence="7 8" key="2">
    <citation type="submission" date="2024-05" db="EMBL/GenBank/DDBJ databases">
        <authorList>
            <person name="Chen Y."/>
            <person name="Shah S."/>
            <person name="Dougan E. K."/>
            <person name="Thang M."/>
            <person name="Chan C."/>
        </authorList>
    </citation>
    <scope>NUCLEOTIDE SEQUENCE [LARGE SCALE GENOMIC DNA]</scope>
</reference>
<dbReference type="InterPro" id="IPR003130">
    <property type="entry name" value="GED"/>
</dbReference>
<dbReference type="InterPro" id="IPR001401">
    <property type="entry name" value="Dynamin_GTPase"/>
</dbReference>
<accession>A0A9P1D7K2</accession>
<dbReference type="PROSITE" id="PS51718">
    <property type="entry name" value="G_DYNAMIN_2"/>
    <property type="match status" value="1"/>
</dbReference>
<dbReference type="CDD" id="cd08771">
    <property type="entry name" value="DLP_1"/>
    <property type="match status" value="1"/>
</dbReference>
<dbReference type="InterPro" id="IPR045063">
    <property type="entry name" value="Dynamin_N"/>
</dbReference>
<dbReference type="PANTHER" id="PTHR11566">
    <property type="entry name" value="DYNAMIN"/>
    <property type="match status" value="1"/>
</dbReference>
<name>A0A9P1D7K2_9DINO</name>
<feature type="domain" description="GED" evidence="4">
    <location>
        <begin position="662"/>
        <end position="752"/>
    </location>
</feature>
<evidence type="ECO:0000313" key="7">
    <source>
        <dbReference type="EMBL" id="CAL4791330.1"/>
    </source>
</evidence>
<feature type="compositionally biased region" description="Basic and acidic residues" evidence="3">
    <location>
        <begin position="757"/>
        <end position="779"/>
    </location>
</feature>
<dbReference type="Pfam" id="PF02212">
    <property type="entry name" value="GED"/>
    <property type="match status" value="1"/>
</dbReference>
<dbReference type="InterPro" id="IPR020850">
    <property type="entry name" value="GED_dom"/>
</dbReference>
<gene>
    <name evidence="6" type="ORF">C1SCF055_LOCUS29836</name>
</gene>
<sequence length="912" mass="102086">MLSKMCTNCPSIIGKQLGKRMRVLASLSRHGGDVARMLSSVSPNGSTMPIMPNNLFPASGILPNDPPGEGLGEKQPSQQGNRVNALPVSDKMPPVDQLAEQSLSNAMAQVSKKLGLFERVRHVCQSESIPIPGVVVVGEQSAGKSSLLENISGIQFPRAQNTCTRMPCVLTLLTDPAVEESYAMVSMDPNFENVKRCSIPEVEEQIKALTEKHATGDQFISSQAMYISVVRREGPQLSLIDLPGITHNSSKMTKIHEVTVKLVENYIKPEEMVILCVIPASNDFGNAEVVELAKKYDPDGERTLGVVTKCDDVAKTESSDIVEKVLMERTDDVRLELGFHCVVNRSQKDIDEGMSREDLLEKGRKVFSESDRMKRLPKENWGTLALTEKIAKLQEHRVDAHLPKINEAVRKTTTELQRRLCELPPPPADEKSQFREFQRIVSRIRKDLEEGIKGENFVRNYTITRVVDSKIKKFKKELQSRNPKWLEEAMIGEVSHMQENKKGYTVDNMTGPHSHIFINLIKKAFIEEELLKDSVHMVVRDVGEHLRHVVFHVIQKHASMNGILPQRLDATAQDCIDQVTAEAQSTCDRLAEAQEVTSTENEEFMARMTKFQNSLKSLSQGSTEDGYKNLATALLGAKGHELPEKFHTLVKESMDEKQKDAVVQICASLYVYTEFMIECFVETSAKLIKSNMVHKLADKLEGDWMDKLSGSTLHELFAEDEAVAKKRKYLAEKINALSDFKAELRSLQPAGPPVQKLSERRMQSEKRQTTADAKTDEVTAGKTQPSQTSSSPAQGTHEKSVPFVWNFLDSMKGLTLKKGQGVKSKKFTLSGVPLQLTLYPEGTQDAKEGYMSLFISAPERWQFKYKATYGDVEEVITHMKLKSGWTDFARRDEKTTVITLQVIEAIPPKSKA</sequence>
<dbReference type="GO" id="GO:0005525">
    <property type="term" value="F:GTP binding"/>
    <property type="evidence" value="ECO:0007669"/>
    <property type="project" value="InterPro"/>
</dbReference>
<evidence type="ECO:0000313" key="8">
    <source>
        <dbReference type="Proteomes" id="UP001152797"/>
    </source>
</evidence>
<keyword evidence="1" id="KW-0547">Nucleotide-binding</keyword>
<dbReference type="GO" id="GO:0003924">
    <property type="term" value="F:GTPase activity"/>
    <property type="evidence" value="ECO:0007669"/>
    <property type="project" value="InterPro"/>
</dbReference>
<dbReference type="Pfam" id="PF00350">
    <property type="entry name" value="Dynamin_N"/>
    <property type="match status" value="1"/>
</dbReference>
<dbReference type="Proteomes" id="UP001152797">
    <property type="component" value="Unassembled WGS sequence"/>
</dbReference>
<protein>
    <submittedName>
        <fullName evidence="7">Dynamin-related protein 4C</fullName>
    </submittedName>
</protein>
<dbReference type="InterPro" id="IPR008974">
    <property type="entry name" value="TRAF-like"/>
</dbReference>
<dbReference type="OrthoDB" id="5061070at2759"/>
<dbReference type="PANTHER" id="PTHR11566:SF173">
    <property type="entry name" value="DYNAMIN-RELATED PROTEIN 4C"/>
    <property type="match status" value="1"/>
</dbReference>
<dbReference type="Pfam" id="PF01031">
    <property type="entry name" value="Dynamin_M"/>
    <property type="match status" value="1"/>
</dbReference>
<dbReference type="InterPro" id="IPR030381">
    <property type="entry name" value="G_DYNAMIN_dom"/>
</dbReference>
<proteinExistence type="predicted"/>